<comment type="caution">
    <text evidence="4">The sequence shown here is derived from an EMBL/GenBank/DDBJ whole genome shotgun (WGS) entry which is preliminary data.</text>
</comment>
<organism evidence="4 5">
    <name type="scientific">Polyangium mundeleinium</name>
    <dbReference type="NCBI Taxonomy" id="2995306"/>
    <lineage>
        <taxon>Bacteria</taxon>
        <taxon>Pseudomonadati</taxon>
        <taxon>Myxococcota</taxon>
        <taxon>Polyangia</taxon>
        <taxon>Polyangiales</taxon>
        <taxon>Polyangiaceae</taxon>
        <taxon>Polyangium</taxon>
    </lineage>
</organism>
<dbReference type="PANTHER" id="PTHR33745">
    <property type="entry name" value="RSBT ANTAGONIST PROTEIN RSBS-RELATED"/>
    <property type="match status" value="1"/>
</dbReference>
<dbReference type="InterPro" id="IPR036513">
    <property type="entry name" value="STAS_dom_sf"/>
</dbReference>
<evidence type="ECO:0000256" key="2">
    <source>
        <dbReference type="SAM" id="Phobius"/>
    </source>
</evidence>
<dbReference type="Proteomes" id="UP001221411">
    <property type="component" value="Unassembled WGS sequence"/>
</dbReference>
<dbReference type="PANTHER" id="PTHR33745:SF3">
    <property type="entry name" value="RSBT CO-ANTAGONIST PROTEIN RSBRC"/>
    <property type="match status" value="1"/>
</dbReference>
<keyword evidence="5" id="KW-1185">Reference proteome</keyword>
<feature type="transmembrane region" description="Helical" evidence="2">
    <location>
        <begin position="196"/>
        <end position="218"/>
    </location>
</feature>
<evidence type="ECO:0000313" key="4">
    <source>
        <dbReference type="EMBL" id="MDC0747496.1"/>
    </source>
</evidence>
<keyword evidence="2" id="KW-0812">Transmembrane</keyword>
<dbReference type="InterPro" id="IPR058544">
    <property type="entry name" value="ETR1_N"/>
</dbReference>
<feature type="transmembrane region" description="Helical" evidence="2">
    <location>
        <begin position="6"/>
        <end position="27"/>
    </location>
</feature>
<feature type="transmembrane region" description="Helical" evidence="2">
    <location>
        <begin position="73"/>
        <end position="90"/>
    </location>
</feature>
<keyword evidence="2" id="KW-0472">Membrane</keyword>
<name>A0ABT5F0F5_9BACT</name>
<evidence type="ECO:0000259" key="3">
    <source>
        <dbReference type="PROSITE" id="PS50801"/>
    </source>
</evidence>
<dbReference type="Pfam" id="PF01740">
    <property type="entry name" value="STAS"/>
    <property type="match status" value="1"/>
</dbReference>
<feature type="domain" description="STAS" evidence="3">
    <location>
        <begin position="156"/>
        <end position="267"/>
    </location>
</feature>
<dbReference type="InterPro" id="IPR002645">
    <property type="entry name" value="STAS_dom"/>
</dbReference>
<keyword evidence="2" id="KW-1133">Transmembrane helix</keyword>
<gene>
    <name evidence="4" type="ORF">POL67_39560</name>
</gene>
<dbReference type="SUPFAM" id="SSF52091">
    <property type="entry name" value="SpoIIaa-like"/>
    <property type="match status" value="1"/>
</dbReference>
<evidence type="ECO:0000313" key="5">
    <source>
        <dbReference type="Proteomes" id="UP001221411"/>
    </source>
</evidence>
<protein>
    <submittedName>
        <fullName evidence="4">STAS domain-containing protein</fullName>
    </submittedName>
</protein>
<dbReference type="PROSITE" id="PS50801">
    <property type="entry name" value="STAS"/>
    <property type="match status" value="1"/>
</dbReference>
<proteinExistence type="predicted"/>
<evidence type="ECO:0000256" key="1">
    <source>
        <dbReference type="ARBA" id="ARBA00022553"/>
    </source>
</evidence>
<dbReference type="Gene3D" id="3.30.750.24">
    <property type="entry name" value="STAS domain"/>
    <property type="match status" value="1"/>
</dbReference>
<dbReference type="EMBL" id="JAQNDO010000001">
    <property type="protein sequence ID" value="MDC0747496.1"/>
    <property type="molecule type" value="Genomic_DNA"/>
</dbReference>
<keyword evidence="1" id="KW-0597">Phosphoprotein</keyword>
<dbReference type="CDD" id="cd07041">
    <property type="entry name" value="STAS_RsbR_RsbS_like"/>
    <property type="match status" value="1"/>
</dbReference>
<dbReference type="Pfam" id="PF25487">
    <property type="entry name" value="ETR1_N"/>
    <property type="match status" value="1"/>
</dbReference>
<dbReference type="InterPro" id="IPR051932">
    <property type="entry name" value="Bact_StressResp_Reg"/>
</dbReference>
<dbReference type="RefSeq" id="WP_271925980.1">
    <property type="nucleotide sequence ID" value="NZ_JAQNDO010000001.1"/>
</dbReference>
<reference evidence="4 5" key="1">
    <citation type="submission" date="2022-11" db="EMBL/GenBank/DDBJ databases">
        <title>Minimal conservation of predation-associated metabolite biosynthetic gene clusters underscores biosynthetic potential of Myxococcota including descriptions for ten novel species: Archangium lansinium sp. nov., Myxococcus landrumus sp. nov., Nannocystis bai.</title>
        <authorList>
            <person name="Ahearne A."/>
            <person name="Stevens C."/>
            <person name="Dowd S."/>
        </authorList>
    </citation>
    <scope>NUCLEOTIDE SEQUENCE [LARGE SCALE GENOMIC DNA]</scope>
    <source>
        <strain evidence="4 5">RJM3</strain>
    </source>
</reference>
<feature type="transmembrane region" description="Helical" evidence="2">
    <location>
        <begin position="39"/>
        <end position="61"/>
    </location>
</feature>
<sequence>MIGLHGIADFVIAFSYAWIPLSLLELWRARRDIPVNWTLVCFAAFIVLCGLGHALDVLVVWKPLYWLTGEVKAATALVSIATAVLLRYRVLPHLLTIPSLDEIHAATKRAEREAAAANAASAELAKVNAALLSQTTELQEAIHRIRCQDAAIRELSTPVLPLHDRVLLSPIIGTLDSPRACQLAEDMLSAVRDHRAAVVILDLAGVAVMDAAVAAALLRIVDAIRLLGAACVITGIRPAVAQTIVTLGIDLSAVATRADVREGLQYAMKFVDRRATASGAA</sequence>
<accession>A0ABT5F0F5</accession>